<proteinExistence type="predicted"/>
<accession>A0A2P2NK25</accession>
<protein>
    <submittedName>
        <fullName evidence="1">Uncharacterized protein</fullName>
    </submittedName>
</protein>
<dbReference type="AlphaFoldDB" id="A0A2P2NK25"/>
<evidence type="ECO:0000313" key="1">
    <source>
        <dbReference type="EMBL" id="MBX42861.1"/>
    </source>
</evidence>
<organism evidence="1">
    <name type="scientific">Rhizophora mucronata</name>
    <name type="common">Asiatic mangrove</name>
    <dbReference type="NCBI Taxonomy" id="61149"/>
    <lineage>
        <taxon>Eukaryota</taxon>
        <taxon>Viridiplantae</taxon>
        <taxon>Streptophyta</taxon>
        <taxon>Embryophyta</taxon>
        <taxon>Tracheophyta</taxon>
        <taxon>Spermatophyta</taxon>
        <taxon>Magnoliopsida</taxon>
        <taxon>eudicotyledons</taxon>
        <taxon>Gunneridae</taxon>
        <taxon>Pentapetalae</taxon>
        <taxon>rosids</taxon>
        <taxon>fabids</taxon>
        <taxon>Malpighiales</taxon>
        <taxon>Rhizophoraceae</taxon>
        <taxon>Rhizophora</taxon>
    </lineage>
</organism>
<reference evidence="1" key="1">
    <citation type="submission" date="2018-02" db="EMBL/GenBank/DDBJ databases">
        <title>Rhizophora mucronata_Transcriptome.</title>
        <authorList>
            <person name="Meera S.P."/>
            <person name="Sreeshan A."/>
            <person name="Augustine A."/>
        </authorList>
    </citation>
    <scope>NUCLEOTIDE SEQUENCE</scope>
    <source>
        <tissue evidence="1">Leaf</tissue>
    </source>
</reference>
<sequence length="23" mass="2756">MCRKRRSHAYYCVTCCLEAFFPA</sequence>
<dbReference type="EMBL" id="GGEC01062377">
    <property type="protein sequence ID" value="MBX42861.1"/>
    <property type="molecule type" value="Transcribed_RNA"/>
</dbReference>
<name>A0A2P2NK25_RHIMU</name>